<evidence type="ECO:0000256" key="5">
    <source>
        <dbReference type="ARBA" id="ARBA00030643"/>
    </source>
</evidence>
<proteinExistence type="inferred from homology"/>
<sequence>MQLRLLTLVALQAASNAFSFSAVRIIRRRSDGMKTFLSAKREATFGMGCFWEPSESMLKKKGVVATSAGYCGASPTAKTPPDYGSVCYGREWVEAVRVVYDDAQISYNELLECFFELHKSNPNSRQYDSIVFADSDQMNDAESWLTSGKEARYKRKADNYPISLVKVEPISPFYKAEDYHQRYWQKWRVRFATIALLLAGGSGFYDSFFPVQFLENAISIRGLCNALVSAGCVGVLLERLIARNVMELKPGDLILSLEQNVK</sequence>
<evidence type="ECO:0000256" key="6">
    <source>
        <dbReference type="ARBA" id="ARBA00047806"/>
    </source>
</evidence>
<feature type="chain" id="PRO_5031120108" description="peptide-methionine (S)-S-oxide reductase" evidence="8">
    <location>
        <begin position="18"/>
        <end position="262"/>
    </location>
</feature>
<accession>A0A7S2LG66</accession>
<reference evidence="10" key="1">
    <citation type="submission" date="2021-01" db="EMBL/GenBank/DDBJ databases">
        <authorList>
            <person name="Corre E."/>
            <person name="Pelletier E."/>
            <person name="Niang G."/>
            <person name="Scheremetjew M."/>
            <person name="Finn R."/>
            <person name="Kale V."/>
            <person name="Holt S."/>
            <person name="Cochrane G."/>
            <person name="Meng A."/>
            <person name="Brown T."/>
            <person name="Cohen L."/>
        </authorList>
    </citation>
    <scope>NUCLEOTIDE SEQUENCE</scope>
    <source>
        <strain evidence="10">B650</strain>
    </source>
</reference>
<dbReference type="GO" id="GO:0005737">
    <property type="term" value="C:cytoplasm"/>
    <property type="evidence" value="ECO:0007669"/>
    <property type="project" value="TreeGrafter"/>
</dbReference>
<evidence type="ECO:0000256" key="8">
    <source>
        <dbReference type="SAM" id="SignalP"/>
    </source>
</evidence>
<dbReference type="SUPFAM" id="SSF55068">
    <property type="entry name" value="Peptide methionine sulfoxide reductase"/>
    <property type="match status" value="1"/>
</dbReference>
<gene>
    <name evidence="10" type="ORF">LDAN0321_LOCUS17563</name>
</gene>
<evidence type="ECO:0000256" key="4">
    <source>
        <dbReference type="ARBA" id="ARBA00030273"/>
    </source>
</evidence>
<dbReference type="AlphaFoldDB" id="A0A7S2LG66"/>
<dbReference type="EC" id="1.8.4.11" evidence="2"/>
<dbReference type="InterPro" id="IPR002569">
    <property type="entry name" value="Met_Sox_Rdtase_MsrA_dom"/>
</dbReference>
<organism evidence="10">
    <name type="scientific">Leptocylindrus danicus</name>
    <dbReference type="NCBI Taxonomy" id="163516"/>
    <lineage>
        <taxon>Eukaryota</taxon>
        <taxon>Sar</taxon>
        <taxon>Stramenopiles</taxon>
        <taxon>Ochrophyta</taxon>
        <taxon>Bacillariophyta</taxon>
        <taxon>Coscinodiscophyceae</taxon>
        <taxon>Chaetocerotophycidae</taxon>
        <taxon>Leptocylindrales</taxon>
        <taxon>Leptocylindraceae</taxon>
        <taxon>Leptocylindrus</taxon>
    </lineage>
</organism>
<dbReference type="PANTHER" id="PTHR42799">
    <property type="entry name" value="MITOCHONDRIAL PEPTIDE METHIONINE SULFOXIDE REDUCTASE"/>
    <property type="match status" value="1"/>
</dbReference>
<evidence type="ECO:0000256" key="2">
    <source>
        <dbReference type="ARBA" id="ARBA00012502"/>
    </source>
</evidence>
<evidence type="ECO:0000259" key="9">
    <source>
        <dbReference type="Pfam" id="PF01625"/>
    </source>
</evidence>
<comment type="similarity">
    <text evidence="1">Belongs to the MsrA Met sulfoxide reductase family.</text>
</comment>
<dbReference type="GO" id="GO:0034599">
    <property type="term" value="P:cellular response to oxidative stress"/>
    <property type="evidence" value="ECO:0007669"/>
    <property type="project" value="TreeGrafter"/>
</dbReference>
<dbReference type="InterPro" id="IPR036509">
    <property type="entry name" value="Met_Sox_Rdtase_MsrA_sf"/>
</dbReference>
<evidence type="ECO:0000256" key="7">
    <source>
        <dbReference type="ARBA" id="ARBA00048782"/>
    </source>
</evidence>
<name>A0A7S2LG66_9STRA</name>
<feature type="signal peptide" evidence="8">
    <location>
        <begin position="1"/>
        <end position="17"/>
    </location>
</feature>
<dbReference type="Pfam" id="PF01625">
    <property type="entry name" value="PMSR"/>
    <property type="match status" value="1"/>
</dbReference>
<evidence type="ECO:0000256" key="1">
    <source>
        <dbReference type="ARBA" id="ARBA00005591"/>
    </source>
</evidence>
<evidence type="ECO:0000256" key="3">
    <source>
        <dbReference type="ARBA" id="ARBA00023002"/>
    </source>
</evidence>
<dbReference type="Gene3D" id="3.30.1060.10">
    <property type="entry name" value="Peptide methionine sulphoxide reductase MsrA"/>
    <property type="match status" value="1"/>
</dbReference>
<dbReference type="GO" id="GO:0008113">
    <property type="term" value="F:peptide-methionine (S)-S-oxide reductase activity"/>
    <property type="evidence" value="ECO:0007669"/>
    <property type="project" value="UniProtKB-EC"/>
</dbReference>
<comment type="catalytic activity">
    <reaction evidence="6">
        <text>L-methionyl-[protein] + [thioredoxin]-disulfide + H2O = L-methionyl-(S)-S-oxide-[protein] + [thioredoxin]-dithiol</text>
        <dbReference type="Rhea" id="RHEA:14217"/>
        <dbReference type="Rhea" id="RHEA-COMP:10698"/>
        <dbReference type="Rhea" id="RHEA-COMP:10700"/>
        <dbReference type="Rhea" id="RHEA-COMP:12313"/>
        <dbReference type="Rhea" id="RHEA-COMP:12315"/>
        <dbReference type="ChEBI" id="CHEBI:15377"/>
        <dbReference type="ChEBI" id="CHEBI:16044"/>
        <dbReference type="ChEBI" id="CHEBI:29950"/>
        <dbReference type="ChEBI" id="CHEBI:44120"/>
        <dbReference type="ChEBI" id="CHEBI:50058"/>
        <dbReference type="EC" id="1.8.4.11"/>
    </reaction>
</comment>
<keyword evidence="8" id="KW-0732">Signal</keyword>
<keyword evidence="3" id="KW-0560">Oxidoreductase</keyword>
<comment type="catalytic activity">
    <reaction evidence="7">
        <text>[thioredoxin]-disulfide + L-methionine + H2O = L-methionine (S)-S-oxide + [thioredoxin]-dithiol</text>
        <dbReference type="Rhea" id="RHEA:19993"/>
        <dbReference type="Rhea" id="RHEA-COMP:10698"/>
        <dbReference type="Rhea" id="RHEA-COMP:10700"/>
        <dbReference type="ChEBI" id="CHEBI:15377"/>
        <dbReference type="ChEBI" id="CHEBI:29950"/>
        <dbReference type="ChEBI" id="CHEBI:50058"/>
        <dbReference type="ChEBI" id="CHEBI:57844"/>
        <dbReference type="ChEBI" id="CHEBI:58772"/>
        <dbReference type="EC" id="1.8.4.11"/>
    </reaction>
</comment>
<evidence type="ECO:0000313" key="10">
    <source>
        <dbReference type="EMBL" id="CAD9603720.1"/>
    </source>
</evidence>
<dbReference type="EMBL" id="HBGY01028426">
    <property type="protein sequence ID" value="CAD9603720.1"/>
    <property type="molecule type" value="Transcribed_RNA"/>
</dbReference>
<feature type="domain" description="Peptide methionine sulphoxide reductase MsrA" evidence="9">
    <location>
        <begin position="42"/>
        <end position="188"/>
    </location>
</feature>
<dbReference type="InterPro" id="IPR050162">
    <property type="entry name" value="MsrA_MetSO_reductase"/>
</dbReference>
<protein>
    <recommendedName>
        <fullName evidence="2">peptide-methionine (S)-S-oxide reductase</fullName>
        <ecNumber evidence="2">1.8.4.11</ecNumber>
    </recommendedName>
    <alternativeName>
        <fullName evidence="5">Peptide-methionine (S)-S-oxide reductase</fullName>
    </alternativeName>
    <alternativeName>
        <fullName evidence="4">Protein-methionine-S-oxide reductase</fullName>
    </alternativeName>
</protein>
<dbReference type="PANTHER" id="PTHR42799:SF2">
    <property type="entry name" value="MITOCHONDRIAL PEPTIDE METHIONINE SULFOXIDE REDUCTASE"/>
    <property type="match status" value="1"/>
</dbReference>